<feature type="region of interest" description="Disordered" evidence="1">
    <location>
        <begin position="278"/>
        <end position="302"/>
    </location>
</feature>
<dbReference type="InterPro" id="IPR040676">
    <property type="entry name" value="DUF5641"/>
</dbReference>
<dbReference type="Gene3D" id="1.10.10.60">
    <property type="entry name" value="Homeodomain-like"/>
    <property type="match status" value="1"/>
</dbReference>
<dbReference type="SUPFAM" id="SSF53098">
    <property type="entry name" value="Ribonuclease H-like"/>
    <property type="match status" value="1"/>
</dbReference>
<evidence type="ECO:0000313" key="4">
    <source>
        <dbReference type="EMBL" id="KAH0810027.1"/>
    </source>
</evidence>
<dbReference type="Pfam" id="PF18701">
    <property type="entry name" value="DUF5641"/>
    <property type="match status" value="1"/>
</dbReference>
<dbReference type="PANTHER" id="PTHR47331">
    <property type="entry name" value="PHD-TYPE DOMAIN-CONTAINING PROTEIN"/>
    <property type="match status" value="1"/>
</dbReference>
<dbReference type="InterPro" id="IPR036397">
    <property type="entry name" value="RNaseH_sf"/>
</dbReference>
<gene>
    <name evidence="4" type="ORF">GEV33_012763</name>
</gene>
<dbReference type="EMBL" id="JABDTM020027759">
    <property type="protein sequence ID" value="KAH0810027.1"/>
    <property type="molecule type" value="Genomic_DNA"/>
</dbReference>
<name>A0A8J6H8Y9_TENMO</name>
<evidence type="ECO:0000259" key="2">
    <source>
        <dbReference type="Pfam" id="PF13837"/>
    </source>
</evidence>
<comment type="caution">
    <text evidence="4">The sequence shown here is derived from an EMBL/GenBank/DDBJ whole genome shotgun (WGS) entry which is preliminary data.</text>
</comment>
<dbReference type="Proteomes" id="UP000719412">
    <property type="component" value="Unassembled WGS sequence"/>
</dbReference>
<reference evidence="4" key="2">
    <citation type="submission" date="2021-08" db="EMBL/GenBank/DDBJ databases">
        <authorList>
            <person name="Eriksson T."/>
        </authorList>
    </citation>
    <scope>NUCLEOTIDE SEQUENCE</scope>
    <source>
        <strain evidence="4">Stoneville</strain>
        <tissue evidence="4">Whole head</tissue>
    </source>
</reference>
<feature type="domain" description="Myb/SANT-like DNA-binding" evidence="2">
    <location>
        <begin position="315"/>
        <end position="405"/>
    </location>
</feature>
<dbReference type="InterPro" id="IPR012337">
    <property type="entry name" value="RNaseH-like_sf"/>
</dbReference>
<evidence type="ECO:0000259" key="3">
    <source>
        <dbReference type="Pfam" id="PF18701"/>
    </source>
</evidence>
<evidence type="ECO:0000256" key="1">
    <source>
        <dbReference type="SAM" id="MobiDB-lite"/>
    </source>
</evidence>
<dbReference type="PANTHER" id="PTHR47331:SF1">
    <property type="entry name" value="GAG-LIKE PROTEIN"/>
    <property type="match status" value="1"/>
</dbReference>
<protein>
    <recommendedName>
        <fullName evidence="6">DUF5641 domain-containing protein</fullName>
    </recommendedName>
</protein>
<dbReference type="AlphaFoldDB" id="A0A8J6H8Y9"/>
<evidence type="ECO:0008006" key="6">
    <source>
        <dbReference type="Google" id="ProtNLM"/>
    </source>
</evidence>
<dbReference type="InterPro" id="IPR044822">
    <property type="entry name" value="Myb_DNA-bind_4"/>
</dbReference>
<evidence type="ECO:0000313" key="5">
    <source>
        <dbReference type="Proteomes" id="UP000719412"/>
    </source>
</evidence>
<reference evidence="4" key="1">
    <citation type="journal article" date="2020" name="J Insects Food Feed">
        <title>The yellow mealworm (Tenebrio molitor) genome: a resource for the emerging insects as food and feed industry.</title>
        <authorList>
            <person name="Eriksson T."/>
            <person name="Andere A."/>
            <person name="Kelstrup H."/>
            <person name="Emery V."/>
            <person name="Picard C."/>
        </authorList>
    </citation>
    <scope>NUCLEOTIDE SEQUENCE</scope>
    <source>
        <strain evidence="4">Stoneville</strain>
        <tissue evidence="4">Whole head</tissue>
    </source>
</reference>
<accession>A0A8J6H8Y9</accession>
<sequence length="526" mass="61067">MERFYLHYITELIVRQEHERQLHAGPQATLCSIRQVYWPISGRNTANPKGLTQKMGDLPVDRLQPARPFIKTGIDYAGPIYLKTGTSRSKQRVKAYIALFICFTTKAIHIELVGDLTTESFLNAFKRFISRRGHVAEIYSDNSTNFTDPTDFSVLTPAHFLIGEPMTAPLEPNLEELKINRLSRWQRIEQLRQQFWRRWIREYIPQLQLRPKGQRITNDNVQPGDMVLIKEDNVAPLHWPLGRVVQVHPGHDGVVRVVSVKTAKDSTQANKYVEQHIFNRIDDNDNPQTSTQENPAKLEPPLWSSKCKNNSAKDHEATLLLLKLRLELAAKFNDRKTMKQGLWQNIAREMKEKRFPIEGDKEGAEKCRQKFSNLQRTYMNHITHMKRTGEETKRPPPYFNEIHDILGNKDKTNPPYLEDSLQQASTSQTTSDADATGNEDTDVEQCSEKKAQIKNRFKTTCRSLRPQSTFSKLFDHIKEEKEERAHHLRAIERALNIQNEQRERMLHIFAESVAVKRRKRDSSESD</sequence>
<proteinExistence type="predicted"/>
<feature type="domain" description="DUF5641" evidence="3">
    <location>
        <begin position="183"/>
        <end position="267"/>
    </location>
</feature>
<feature type="region of interest" description="Disordered" evidence="1">
    <location>
        <begin position="407"/>
        <end position="442"/>
    </location>
</feature>
<feature type="compositionally biased region" description="Low complexity" evidence="1">
    <location>
        <begin position="419"/>
        <end position="436"/>
    </location>
</feature>
<dbReference type="Pfam" id="PF13837">
    <property type="entry name" value="Myb_DNA-bind_4"/>
    <property type="match status" value="1"/>
</dbReference>
<keyword evidence="5" id="KW-1185">Reference proteome</keyword>
<dbReference type="Gene3D" id="3.30.420.10">
    <property type="entry name" value="Ribonuclease H-like superfamily/Ribonuclease H"/>
    <property type="match status" value="1"/>
</dbReference>
<dbReference type="GO" id="GO:0003676">
    <property type="term" value="F:nucleic acid binding"/>
    <property type="evidence" value="ECO:0007669"/>
    <property type="project" value="InterPro"/>
</dbReference>
<organism evidence="4 5">
    <name type="scientific">Tenebrio molitor</name>
    <name type="common">Yellow mealworm beetle</name>
    <dbReference type="NCBI Taxonomy" id="7067"/>
    <lineage>
        <taxon>Eukaryota</taxon>
        <taxon>Metazoa</taxon>
        <taxon>Ecdysozoa</taxon>
        <taxon>Arthropoda</taxon>
        <taxon>Hexapoda</taxon>
        <taxon>Insecta</taxon>
        <taxon>Pterygota</taxon>
        <taxon>Neoptera</taxon>
        <taxon>Endopterygota</taxon>
        <taxon>Coleoptera</taxon>
        <taxon>Polyphaga</taxon>
        <taxon>Cucujiformia</taxon>
        <taxon>Tenebrionidae</taxon>
        <taxon>Tenebrio</taxon>
    </lineage>
</organism>